<reference evidence="2 3" key="1">
    <citation type="submission" date="2021-06" db="EMBL/GenBank/DDBJ databases">
        <title>Bacillus sp. RD4P76, an endophyte from a halophyte.</title>
        <authorList>
            <person name="Sun J.-Q."/>
        </authorList>
    </citation>
    <scope>NUCLEOTIDE SEQUENCE [LARGE SCALE GENOMIC DNA]</scope>
    <source>
        <strain evidence="2 3">JCM 17098</strain>
    </source>
</reference>
<feature type="transmembrane region" description="Helical" evidence="1">
    <location>
        <begin position="141"/>
        <end position="161"/>
    </location>
</feature>
<dbReference type="PROSITE" id="PS51257">
    <property type="entry name" value="PROKAR_LIPOPROTEIN"/>
    <property type="match status" value="1"/>
</dbReference>
<feature type="transmembrane region" description="Helical" evidence="1">
    <location>
        <begin position="191"/>
        <end position="213"/>
    </location>
</feature>
<evidence type="ECO:0000313" key="3">
    <source>
        <dbReference type="Proteomes" id="UP000790580"/>
    </source>
</evidence>
<proteinExistence type="predicted"/>
<keyword evidence="3" id="KW-1185">Reference proteome</keyword>
<feature type="transmembrane region" description="Helical" evidence="1">
    <location>
        <begin position="116"/>
        <end position="135"/>
    </location>
</feature>
<keyword evidence="1" id="KW-1133">Transmembrane helix</keyword>
<protein>
    <recommendedName>
        <fullName evidence="4">DUF4129 domain-containing protein</fullName>
    </recommendedName>
</protein>
<feature type="transmembrane region" description="Helical" evidence="1">
    <location>
        <begin position="67"/>
        <end position="85"/>
    </location>
</feature>
<organism evidence="2 3">
    <name type="scientific">Evansella alkalicola</name>
    <dbReference type="NCBI Taxonomy" id="745819"/>
    <lineage>
        <taxon>Bacteria</taxon>
        <taxon>Bacillati</taxon>
        <taxon>Bacillota</taxon>
        <taxon>Bacilli</taxon>
        <taxon>Bacillales</taxon>
        <taxon>Bacillaceae</taxon>
        <taxon>Evansella</taxon>
    </lineage>
</organism>
<dbReference type="Proteomes" id="UP000790580">
    <property type="component" value="Unassembled WGS sequence"/>
</dbReference>
<keyword evidence="1" id="KW-0472">Membrane</keyword>
<dbReference type="EMBL" id="JAHQCR010000047">
    <property type="protein sequence ID" value="MBU9722052.1"/>
    <property type="molecule type" value="Genomic_DNA"/>
</dbReference>
<evidence type="ECO:0000256" key="1">
    <source>
        <dbReference type="SAM" id="Phobius"/>
    </source>
</evidence>
<dbReference type="RefSeq" id="WP_088075269.1">
    <property type="nucleotide sequence ID" value="NZ_JAHQCR010000047.1"/>
</dbReference>
<sequence length="443" mass="51611">MAKKTIQILSNWLQGCIEWLCVAPLLLVLGIFLIPNDIIIMWLGYFPLMILIGLLLRSVFNNNKRSLFIVVVLIINIVISFLLLASYPLTILTTILGLFFSVRGGLYAYRAEDDLFSISYLWLSIVLYFISYFVFSFVDMFHAYTSLLTWLGVVVVFITLFKSNSSHIQDETKIDGKKSKLNAQLKWKNRVFIGITIGIILLIMNFSIVQNLFQGVINVIRYLFEWLSSLVSLREGAEEHTPPPQESIPFLPGDEEVVESTSIFEYILIGLGYILLALAIVFFTYFLFKLLKKLFRFIFTSVKNLIDKLLLRMEHDDNSQTYIDEKESVIDWKDWRSELTNNAKDRFNSLVQRKEKWSKLKNNEEKVRYLYRELLNNQMKLGYDLKRYNTPNETLRDFNNKGILEGEDAELFAESYSQAKYSKDQINDNVVERLKVVTGKKKK</sequence>
<accession>A0ABS6JXV9</accession>
<feature type="transmembrane region" description="Helical" evidence="1">
    <location>
        <begin position="39"/>
        <end position="60"/>
    </location>
</feature>
<comment type="caution">
    <text evidence="2">The sequence shown here is derived from an EMBL/GenBank/DDBJ whole genome shotgun (WGS) entry which is preliminary data.</text>
</comment>
<name>A0ABS6JXV9_9BACI</name>
<evidence type="ECO:0008006" key="4">
    <source>
        <dbReference type="Google" id="ProtNLM"/>
    </source>
</evidence>
<gene>
    <name evidence="2" type="ORF">KS407_11460</name>
</gene>
<evidence type="ECO:0000313" key="2">
    <source>
        <dbReference type="EMBL" id="MBU9722052.1"/>
    </source>
</evidence>
<keyword evidence="1" id="KW-0812">Transmembrane</keyword>
<feature type="transmembrane region" description="Helical" evidence="1">
    <location>
        <begin position="266"/>
        <end position="288"/>
    </location>
</feature>
<feature type="transmembrane region" description="Helical" evidence="1">
    <location>
        <begin position="12"/>
        <end position="33"/>
    </location>
</feature>